<evidence type="ECO:0000256" key="2">
    <source>
        <dbReference type="ARBA" id="ARBA00008017"/>
    </source>
</evidence>
<gene>
    <name evidence="11" type="ORF">E3T28_09730</name>
</gene>
<evidence type="ECO:0000313" key="11">
    <source>
        <dbReference type="EMBL" id="TFC99022.1"/>
    </source>
</evidence>
<keyword evidence="6 8" id="KW-0472">Membrane</keyword>
<protein>
    <submittedName>
        <fullName evidence="11">Mechanosensitive ion channel</fullName>
    </submittedName>
</protein>
<accession>A0ABY2J265</accession>
<feature type="transmembrane region" description="Helical" evidence="8">
    <location>
        <begin position="113"/>
        <end position="134"/>
    </location>
</feature>
<evidence type="ECO:0000259" key="9">
    <source>
        <dbReference type="Pfam" id="PF00924"/>
    </source>
</evidence>
<dbReference type="Pfam" id="PF21082">
    <property type="entry name" value="MS_channel_3rd"/>
    <property type="match status" value="1"/>
</dbReference>
<dbReference type="InterPro" id="IPR049278">
    <property type="entry name" value="MS_channel_C"/>
</dbReference>
<evidence type="ECO:0000256" key="5">
    <source>
        <dbReference type="ARBA" id="ARBA00022989"/>
    </source>
</evidence>
<dbReference type="Pfam" id="PF00924">
    <property type="entry name" value="MS_channel_2nd"/>
    <property type="match status" value="1"/>
</dbReference>
<evidence type="ECO:0000313" key="12">
    <source>
        <dbReference type="Proteomes" id="UP000297853"/>
    </source>
</evidence>
<feature type="compositionally biased region" description="Low complexity" evidence="7">
    <location>
        <begin position="391"/>
        <end position="418"/>
    </location>
</feature>
<dbReference type="Proteomes" id="UP000297853">
    <property type="component" value="Unassembled WGS sequence"/>
</dbReference>
<dbReference type="PANTHER" id="PTHR30460:SF0">
    <property type="entry name" value="MODERATE CONDUCTANCE MECHANOSENSITIVE CHANNEL YBIO"/>
    <property type="match status" value="1"/>
</dbReference>
<feature type="compositionally biased region" description="Low complexity" evidence="7">
    <location>
        <begin position="363"/>
        <end position="378"/>
    </location>
</feature>
<evidence type="ECO:0000256" key="3">
    <source>
        <dbReference type="ARBA" id="ARBA00022475"/>
    </source>
</evidence>
<dbReference type="Gene3D" id="1.10.287.1260">
    <property type="match status" value="1"/>
</dbReference>
<reference evidence="11 12" key="1">
    <citation type="submission" date="2019-03" db="EMBL/GenBank/DDBJ databases">
        <title>Genomics of glacier-inhabiting Cryobacterium strains.</title>
        <authorList>
            <person name="Liu Q."/>
            <person name="Xin Y.-H."/>
        </authorList>
    </citation>
    <scope>NUCLEOTIDE SEQUENCE [LARGE SCALE GENOMIC DNA]</scope>
    <source>
        <strain evidence="11 12">TMT1-23-1</strain>
    </source>
</reference>
<dbReference type="InterPro" id="IPR023408">
    <property type="entry name" value="MscS_beta-dom_sf"/>
</dbReference>
<dbReference type="SUPFAM" id="SSF82689">
    <property type="entry name" value="Mechanosensitive channel protein MscS (YggB), C-terminal domain"/>
    <property type="match status" value="1"/>
</dbReference>
<keyword evidence="12" id="KW-1185">Reference proteome</keyword>
<feature type="transmembrane region" description="Helical" evidence="8">
    <location>
        <begin position="16"/>
        <end position="39"/>
    </location>
</feature>
<comment type="subcellular location">
    <subcellularLocation>
        <location evidence="1">Cell membrane</location>
        <topology evidence="1">Multi-pass membrane protein</topology>
    </subcellularLocation>
</comment>
<proteinExistence type="inferred from homology"/>
<evidence type="ECO:0000256" key="6">
    <source>
        <dbReference type="ARBA" id="ARBA00023136"/>
    </source>
</evidence>
<sequence>MDFDAIWLELTNFFSIILWLKAINLVVIIVGALVIRWVLRFVIDRVVQQIVTGVKKNQNVEDTQALSVSPLAAVRVVQRTRTLGSVLSNILNVTLLIVTILLIVNIINTDILGSFALLTAALGAGLGFGAQNIVKDILNGLFMVVEDQIGVGDVVDVGFASGVVENVGIRVTQVRDINGTLWFVRNGEILRVGNMSQGWARVIIDLAIPYASDVEAVQNELLRVAKALASSRKWRSVILEKPEIWGLESISAEALVVRLVVKTRVAAQWDFARDLRLHLKKALDGLGIGLTPLNSVVMAGTDGAVTAASEPGSEGTPDAAAEAAAAMPDLTTGPFTAPIPVRKNKAPRAPRRPKNAGIALPHAAQTRAVTAAVTDSDPVAPPAPVTPPAPAAKAPSAKTPTPKTEAPKAPTPQTEAPTHTAPDPETHDDE</sequence>
<feature type="region of interest" description="Disordered" evidence="7">
    <location>
        <begin position="330"/>
        <end position="430"/>
    </location>
</feature>
<evidence type="ECO:0000256" key="8">
    <source>
        <dbReference type="SAM" id="Phobius"/>
    </source>
</evidence>
<feature type="domain" description="Mechanosensitive ion channel MscS" evidence="9">
    <location>
        <begin position="132"/>
        <end position="196"/>
    </location>
</feature>
<dbReference type="Gene3D" id="2.30.30.60">
    <property type="match status" value="1"/>
</dbReference>
<dbReference type="PANTHER" id="PTHR30460">
    <property type="entry name" value="MODERATE CONDUCTANCE MECHANOSENSITIVE CHANNEL YBIO"/>
    <property type="match status" value="1"/>
</dbReference>
<comment type="similarity">
    <text evidence="2">Belongs to the MscS (TC 1.A.23) family.</text>
</comment>
<evidence type="ECO:0000256" key="1">
    <source>
        <dbReference type="ARBA" id="ARBA00004651"/>
    </source>
</evidence>
<evidence type="ECO:0000259" key="10">
    <source>
        <dbReference type="Pfam" id="PF21082"/>
    </source>
</evidence>
<keyword evidence="4 8" id="KW-0812">Transmembrane</keyword>
<dbReference type="EMBL" id="SOGQ01000048">
    <property type="protein sequence ID" value="TFC99022.1"/>
    <property type="molecule type" value="Genomic_DNA"/>
</dbReference>
<dbReference type="InterPro" id="IPR011066">
    <property type="entry name" value="MscS_channel_C_sf"/>
</dbReference>
<dbReference type="InterPro" id="IPR006685">
    <property type="entry name" value="MscS_channel_2nd"/>
</dbReference>
<dbReference type="InterPro" id="IPR010920">
    <property type="entry name" value="LSM_dom_sf"/>
</dbReference>
<comment type="caution">
    <text evidence="11">The sequence shown here is derived from an EMBL/GenBank/DDBJ whole genome shotgun (WGS) entry which is preliminary data.</text>
</comment>
<dbReference type="InterPro" id="IPR045276">
    <property type="entry name" value="YbiO_bact"/>
</dbReference>
<feature type="domain" description="Mechanosensitive ion channel MscS C-terminal" evidence="10">
    <location>
        <begin position="204"/>
        <end position="288"/>
    </location>
</feature>
<organism evidence="11 12">
    <name type="scientific">Cryobacterium sinapicolor</name>
    <dbReference type="NCBI Taxonomy" id="1259236"/>
    <lineage>
        <taxon>Bacteria</taxon>
        <taxon>Bacillati</taxon>
        <taxon>Actinomycetota</taxon>
        <taxon>Actinomycetes</taxon>
        <taxon>Micrococcales</taxon>
        <taxon>Microbacteriaceae</taxon>
        <taxon>Cryobacterium</taxon>
    </lineage>
</organism>
<feature type="transmembrane region" description="Helical" evidence="8">
    <location>
        <begin position="86"/>
        <end position="107"/>
    </location>
</feature>
<evidence type="ECO:0000256" key="4">
    <source>
        <dbReference type="ARBA" id="ARBA00022692"/>
    </source>
</evidence>
<feature type="compositionally biased region" description="Pro residues" evidence="7">
    <location>
        <begin position="379"/>
        <end position="390"/>
    </location>
</feature>
<feature type="compositionally biased region" description="Basic residues" evidence="7">
    <location>
        <begin position="342"/>
        <end position="354"/>
    </location>
</feature>
<name>A0ABY2J265_9MICO</name>
<dbReference type="Gene3D" id="3.30.70.100">
    <property type="match status" value="1"/>
</dbReference>
<keyword evidence="5 8" id="KW-1133">Transmembrane helix</keyword>
<keyword evidence="3" id="KW-1003">Cell membrane</keyword>
<evidence type="ECO:0000256" key="7">
    <source>
        <dbReference type="SAM" id="MobiDB-lite"/>
    </source>
</evidence>
<dbReference type="SUPFAM" id="SSF50182">
    <property type="entry name" value="Sm-like ribonucleoproteins"/>
    <property type="match status" value="1"/>
</dbReference>
<dbReference type="RefSeq" id="WP_134430295.1">
    <property type="nucleotide sequence ID" value="NZ_SOGQ01000048.1"/>
</dbReference>